<dbReference type="AlphaFoldDB" id="A0A1V2UMW1"/>
<evidence type="ECO:0000313" key="3">
    <source>
        <dbReference type="Proteomes" id="UP000189299"/>
    </source>
</evidence>
<evidence type="ECO:0000259" key="1">
    <source>
        <dbReference type="Pfam" id="PF18848"/>
    </source>
</evidence>
<protein>
    <recommendedName>
        <fullName evidence="1">Bacterial archaeo-eukaryotic release factor family 6 domain-containing protein</fullName>
    </recommendedName>
</protein>
<reference evidence="2 3" key="1">
    <citation type="submission" date="2016-12" db="EMBL/GenBank/DDBJ databases">
        <authorList>
            <person name="Song W.-J."/>
            <person name="Kurnit D.M."/>
        </authorList>
    </citation>
    <scope>NUCLEOTIDE SEQUENCE [LARGE SCALE GENOMIC DNA]</scope>
    <source>
        <strain evidence="2 3">CGB1038-1_S1</strain>
    </source>
</reference>
<comment type="caution">
    <text evidence="2">The sequence shown here is derived from an EMBL/GenBank/DDBJ whole genome shotgun (WGS) entry which is preliminary data.</text>
</comment>
<dbReference type="Pfam" id="PF18848">
    <property type="entry name" value="baeRF_family6"/>
    <property type="match status" value="1"/>
</dbReference>
<feature type="domain" description="Bacterial archaeo-eukaryotic release factor family 6" evidence="1">
    <location>
        <begin position="127"/>
        <end position="273"/>
    </location>
</feature>
<evidence type="ECO:0000313" key="2">
    <source>
        <dbReference type="EMBL" id="ONN44779.1"/>
    </source>
</evidence>
<dbReference type="RefSeq" id="WP_077151121.1">
    <property type="nucleotide sequence ID" value="NZ_CABMMO010000001.1"/>
</dbReference>
<dbReference type="Proteomes" id="UP000189299">
    <property type="component" value="Unassembled WGS sequence"/>
</dbReference>
<name>A0A1V2UMW1_ENTMU</name>
<organism evidence="2 3">
    <name type="scientific">Enterococcus mundtii</name>
    <dbReference type="NCBI Taxonomy" id="53346"/>
    <lineage>
        <taxon>Bacteria</taxon>
        <taxon>Bacillati</taxon>
        <taxon>Bacillota</taxon>
        <taxon>Bacilli</taxon>
        <taxon>Lactobacillales</taxon>
        <taxon>Enterococcaceae</taxon>
        <taxon>Enterococcus</taxon>
    </lineage>
</organism>
<accession>A0A1V2UMW1</accession>
<proteinExistence type="predicted"/>
<sequence length="368" mass="41353">MAKKDRELLSQLTSEGVKGPFITIMLNTHVAHQDVEKDQIKFKNFAKEAKKRFEKKYAEHDWSNFQKKIDQLLEDASFWRSATASVAVILSPESTIVHRLSIAVDDQYYVSDLPYLLAIIKNGHFNYSYYLLGLNRDSMKLYEVSNKQVKEVDLPEGAPTDVVTALGSELTGGGINYSSNGSEGSTFHGVNPKDEEVEIDWINYYQAVDEFLKDSLDNPEKWPVYLYALPENQTMFKKVAKNPYYRSDVAISASPAQLSLKDIEAGAKKLSDELAAKEASSYNQLLDKKFLDQLVDIVPAAKEGKISHLFIATSNLADGFGEAPETEYDRRQVLNQLADDVIVNGGQVFILDQKDAPDEKSLTAILRY</sequence>
<gene>
    <name evidence="2" type="ORF">BTN92_01190</name>
</gene>
<dbReference type="STRING" id="53346.A5802_001614"/>
<dbReference type="EMBL" id="MSTR01000001">
    <property type="protein sequence ID" value="ONN44779.1"/>
    <property type="molecule type" value="Genomic_DNA"/>
</dbReference>
<dbReference type="OrthoDB" id="4393931at2"/>
<dbReference type="InterPro" id="IPR040628">
    <property type="entry name" value="BaeRF_family6"/>
</dbReference>